<evidence type="ECO:0000256" key="3">
    <source>
        <dbReference type="ARBA" id="ARBA00022729"/>
    </source>
</evidence>
<keyword evidence="4" id="KW-0677">Repeat</keyword>
<evidence type="ECO:0000259" key="11">
    <source>
        <dbReference type="PROSITE" id="PS51670"/>
    </source>
</evidence>
<dbReference type="Ensembl" id="ENSCSAVT00000005662.1">
    <property type="protein sequence ID" value="ENSCSAVP00000005587.1"/>
    <property type="gene ID" value="ENSCSAVG00000003341.1"/>
</dbReference>
<comment type="caution">
    <text evidence="9">Lacks conserved residue(s) required for the propagation of feature annotation.</text>
</comment>
<dbReference type="InterPro" id="IPR009003">
    <property type="entry name" value="Peptidase_S1_PA"/>
</dbReference>
<sequence length="456" mass="50053">LNIFTFPDPCTLTNGGCDHLCNWTAGVATCSCHIGFRLQADNKTCEDINECTDGPNPCFLALPAYCVNNIGSFSCQPYVCNATGTMNYYRSGTCCKIRNGSCGTTGSIRSKFEQTQLSPTSRRVLGGVSSALSAWPWMAQITYRGLPHCGATLISDRWLVCAAHCFRSVSYAGLVVHLGIIRSAHLTGLDTSRRIRRNIGRVISHPNFTSAYMNDIALIQLSHPVVFNDIINPICLPCGETPNPGTKCWVTGFGRTESSGYDSSRTLREVDVPVVNTTRCVEAYRGVHHVDGERMVCAGYEEGRKDACNGDSGGPLACQREDSCDWYISGVTSFGRGCGLPGYFGVYTNVVHYEGWIREQLGNDSNGLCPRRYNVCKKLVDLRDNCQSMLDHCDNFPQYMGVNCARSCCQLKHGEIKNCANAPDSEEACELYAAHCTNPAVSSFMRQKCRRTCGFC</sequence>
<evidence type="ECO:0000256" key="8">
    <source>
        <dbReference type="ARBA" id="ARBA00023180"/>
    </source>
</evidence>
<dbReference type="GO" id="GO:0004252">
    <property type="term" value="F:serine-type endopeptidase activity"/>
    <property type="evidence" value="ECO:0007669"/>
    <property type="project" value="InterPro"/>
</dbReference>
<evidence type="ECO:0000256" key="4">
    <source>
        <dbReference type="ARBA" id="ARBA00022737"/>
    </source>
</evidence>
<dbReference type="InParanoid" id="H2YJT8"/>
<dbReference type="GO" id="GO:0006508">
    <property type="term" value="P:proteolysis"/>
    <property type="evidence" value="ECO:0007669"/>
    <property type="project" value="UniProtKB-KW"/>
</dbReference>
<dbReference type="SMART" id="SM00254">
    <property type="entry name" value="ShKT"/>
    <property type="match status" value="2"/>
</dbReference>
<dbReference type="STRING" id="51511.ENSCSAVP00000005587"/>
<keyword evidence="13" id="KW-1185">Reference proteome</keyword>
<dbReference type="PROSITE" id="PS00135">
    <property type="entry name" value="TRYPSIN_SER"/>
    <property type="match status" value="1"/>
</dbReference>
<dbReference type="Gene3D" id="2.10.25.10">
    <property type="entry name" value="Laminin"/>
    <property type="match status" value="2"/>
</dbReference>
<evidence type="ECO:0000313" key="13">
    <source>
        <dbReference type="Proteomes" id="UP000007875"/>
    </source>
</evidence>
<evidence type="ECO:0000256" key="1">
    <source>
        <dbReference type="ARBA" id="ARBA00022536"/>
    </source>
</evidence>
<dbReference type="InterPro" id="IPR001254">
    <property type="entry name" value="Trypsin_dom"/>
</dbReference>
<dbReference type="SUPFAM" id="SSF50494">
    <property type="entry name" value="Trypsin-like serine proteases"/>
    <property type="match status" value="1"/>
</dbReference>
<keyword evidence="6" id="KW-0720">Serine protease</keyword>
<evidence type="ECO:0000256" key="2">
    <source>
        <dbReference type="ARBA" id="ARBA00022670"/>
    </source>
</evidence>
<keyword evidence="7" id="KW-1015">Disulfide bond</keyword>
<dbReference type="PROSITE" id="PS01187">
    <property type="entry name" value="EGF_CA"/>
    <property type="match status" value="1"/>
</dbReference>
<keyword evidence="2" id="KW-0645">Protease</keyword>
<dbReference type="HOGENOM" id="CLU_006842_0_0_1"/>
<dbReference type="Pfam" id="PF14670">
    <property type="entry name" value="FXa_inhibition"/>
    <property type="match status" value="1"/>
</dbReference>
<dbReference type="AlphaFoldDB" id="H2YJT8"/>
<dbReference type="SMART" id="SM00020">
    <property type="entry name" value="Tryp_SPc"/>
    <property type="match status" value="1"/>
</dbReference>
<evidence type="ECO:0000256" key="7">
    <source>
        <dbReference type="ARBA" id="ARBA00023157"/>
    </source>
</evidence>
<dbReference type="InterPro" id="IPR018097">
    <property type="entry name" value="EGF_Ca-bd_CS"/>
</dbReference>
<dbReference type="PANTHER" id="PTHR24252:SF27">
    <property type="entry name" value="TRANSMEMBRANE PROTEASE SERINE 3-LIKE"/>
    <property type="match status" value="1"/>
</dbReference>
<dbReference type="Gene3D" id="2.40.10.10">
    <property type="entry name" value="Trypsin-like serine proteases"/>
    <property type="match status" value="1"/>
</dbReference>
<dbReference type="PANTHER" id="PTHR24252">
    <property type="entry name" value="ACROSIN-RELATED"/>
    <property type="match status" value="1"/>
</dbReference>
<accession>H2YJT8</accession>
<keyword evidence="5" id="KW-0378">Hydrolase</keyword>
<dbReference type="InterPro" id="IPR001314">
    <property type="entry name" value="Peptidase_S1A"/>
</dbReference>
<evidence type="ECO:0000259" key="10">
    <source>
        <dbReference type="PROSITE" id="PS50240"/>
    </source>
</evidence>
<proteinExistence type="predicted"/>
<dbReference type="CDD" id="cd00190">
    <property type="entry name" value="Tryp_SPc"/>
    <property type="match status" value="1"/>
</dbReference>
<organism evidence="12 13">
    <name type="scientific">Ciona savignyi</name>
    <name type="common">Pacific transparent sea squirt</name>
    <dbReference type="NCBI Taxonomy" id="51511"/>
    <lineage>
        <taxon>Eukaryota</taxon>
        <taxon>Metazoa</taxon>
        <taxon>Chordata</taxon>
        <taxon>Tunicata</taxon>
        <taxon>Ascidiacea</taxon>
        <taxon>Phlebobranchia</taxon>
        <taxon>Cionidae</taxon>
        <taxon>Ciona</taxon>
    </lineage>
</organism>
<evidence type="ECO:0000256" key="9">
    <source>
        <dbReference type="PROSITE-ProRule" id="PRU01005"/>
    </source>
</evidence>
<dbReference type="Pfam" id="PF01549">
    <property type="entry name" value="ShK"/>
    <property type="match status" value="2"/>
</dbReference>
<dbReference type="PRINTS" id="PR00722">
    <property type="entry name" value="CHYMOTRYPSIN"/>
</dbReference>
<feature type="domain" description="ShKT" evidence="11">
    <location>
        <begin position="419"/>
        <end position="456"/>
    </location>
</feature>
<dbReference type="PROSITE" id="PS50240">
    <property type="entry name" value="TRYPSIN_DOM"/>
    <property type="match status" value="1"/>
</dbReference>
<protein>
    <recommendedName>
        <fullName evidence="14">Peptidase S1 domain-containing protein</fullName>
    </recommendedName>
</protein>
<keyword evidence="8" id="KW-0325">Glycoprotein</keyword>
<evidence type="ECO:0008006" key="14">
    <source>
        <dbReference type="Google" id="ProtNLM"/>
    </source>
</evidence>
<name>H2YJT8_CIOSA</name>
<keyword evidence="1" id="KW-0245">EGF-like domain</keyword>
<dbReference type="InterPro" id="IPR033116">
    <property type="entry name" value="TRYPSIN_SER"/>
</dbReference>
<reference evidence="13" key="1">
    <citation type="submission" date="2003-08" db="EMBL/GenBank/DDBJ databases">
        <authorList>
            <person name="Birren B."/>
            <person name="Nusbaum C."/>
            <person name="Abebe A."/>
            <person name="Abouelleil A."/>
            <person name="Adekoya E."/>
            <person name="Ait-zahra M."/>
            <person name="Allen N."/>
            <person name="Allen T."/>
            <person name="An P."/>
            <person name="Anderson M."/>
            <person name="Anderson S."/>
            <person name="Arachchi H."/>
            <person name="Armbruster J."/>
            <person name="Bachantsang P."/>
            <person name="Baldwin J."/>
            <person name="Barry A."/>
            <person name="Bayul T."/>
            <person name="Blitshsteyn B."/>
            <person name="Bloom T."/>
            <person name="Blye J."/>
            <person name="Boguslavskiy L."/>
            <person name="Borowsky M."/>
            <person name="Boukhgalter B."/>
            <person name="Brunache A."/>
            <person name="Butler J."/>
            <person name="Calixte N."/>
            <person name="Calvo S."/>
            <person name="Camarata J."/>
            <person name="Campo K."/>
            <person name="Chang J."/>
            <person name="Cheshatsang Y."/>
            <person name="Citroen M."/>
            <person name="Collymore A."/>
            <person name="Considine T."/>
            <person name="Cook A."/>
            <person name="Cooke P."/>
            <person name="Corum B."/>
            <person name="Cuomo C."/>
            <person name="David R."/>
            <person name="Dawoe T."/>
            <person name="Degray S."/>
            <person name="Dodge S."/>
            <person name="Dooley K."/>
            <person name="Dorje P."/>
            <person name="Dorjee K."/>
            <person name="Dorris L."/>
            <person name="Duffey N."/>
            <person name="Dupes A."/>
            <person name="Elkins T."/>
            <person name="Engels R."/>
            <person name="Erickson J."/>
            <person name="Farina A."/>
            <person name="Faro S."/>
            <person name="Ferreira P."/>
            <person name="Fischer H."/>
            <person name="Fitzgerald M."/>
            <person name="Foley K."/>
            <person name="Gage D."/>
            <person name="Galagan J."/>
            <person name="Gearin G."/>
            <person name="Gnerre S."/>
            <person name="Gnirke A."/>
            <person name="Goyette A."/>
            <person name="Graham J."/>
            <person name="Grandbois E."/>
            <person name="Gyaltsen K."/>
            <person name="Hafez N."/>
            <person name="Hagopian D."/>
            <person name="Hagos B."/>
            <person name="Hall J."/>
            <person name="Hatcher B."/>
            <person name="Heller A."/>
            <person name="Higgins H."/>
            <person name="Honan T."/>
            <person name="Horn A."/>
            <person name="Houde N."/>
            <person name="Hughes L."/>
            <person name="Hulme W."/>
            <person name="Husby E."/>
            <person name="Iliev I."/>
            <person name="Jaffe D."/>
            <person name="Jones C."/>
            <person name="Kamal M."/>
            <person name="Kamat A."/>
            <person name="Kamvysselis M."/>
            <person name="Karlsson E."/>
            <person name="Kells C."/>
            <person name="Kieu A."/>
            <person name="Kisner P."/>
            <person name="Kodira C."/>
            <person name="Kulbokas E."/>
            <person name="Labutti K."/>
            <person name="Lama D."/>
            <person name="Landers T."/>
            <person name="Leger J."/>
            <person name="Levine S."/>
            <person name="Lewis D."/>
            <person name="Lewis T."/>
            <person name="Lindblad-toh K."/>
            <person name="Liu X."/>
            <person name="Lokyitsang T."/>
            <person name="Lokyitsang Y."/>
            <person name="Lucien O."/>
            <person name="Lui A."/>
            <person name="Ma L.J."/>
            <person name="Mabbitt R."/>
            <person name="Macdonald J."/>
            <person name="Maclean C."/>
            <person name="Major J."/>
            <person name="Manning J."/>
            <person name="Marabella R."/>
            <person name="Maru K."/>
            <person name="Matthews C."/>
            <person name="Mauceli E."/>
            <person name="Mccarthy M."/>
            <person name="Mcdonough S."/>
            <person name="Mcghee T."/>
            <person name="Meldrim J."/>
            <person name="Meneus L."/>
            <person name="Mesirov J."/>
            <person name="Mihalev A."/>
            <person name="Mihova T."/>
            <person name="Mikkelsen T."/>
            <person name="Mlenga V."/>
            <person name="Moru K."/>
            <person name="Mozes J."/>
            <person name="Mulrain L."/>
            <person name="Munson G."/>
            <person name="Naylor J."/>
            <person name="Newes C."/>
            <person name="Nguyen C."/>
            <person name="Nguyen N."/>
            <person name="Nguyen T."/>
            <person name="Nicol R."/>
            <person name="Nielsen C."/>
            <person name="Nizzari M."/>
            <person name="Norbu C."/>
            <person name="Norbu N."/>
            <person name="O'donnell P."/>
            <person name="Okoawo O."/>
            <person name="O'leary S."/>
            <person name="Omotosho B."/>
            <person name="O'neill K."/>
            <person name="Osman S."/>
            <person name="Parker S."/>
            <person name="Perrin D."/>
            <person name="Phunkhang P."/>
            <person name="Piqani B."/>
            <person name="Purcell S."/>
            <person name="Rachupka T."/>
            <person name="Ramasamy U."/>
            <person name="Rameau R."/>
            <person name="Ray V."/>
            <person name="Raymond C."/>
            <person name="Retta R."/>
            <person name="Richardson S."/>
            <person name="Rise C."/>
            <person name="Rodriguez J."/>
            <person name="Rogers J."/>
            <person name="Rogov P."/>
            <person name="Rutman M."/>
            <person name="Schupbach R."/>
            <person name="Seaman C."/>
            <person name="Settipalli S."/>
            <person name="Sharpe T."/>
            <person name="Sheridan J."/>
            <person name="Sherpa N."/>
            <person name="Shi J."/>
            <person name="Smirnov S."/>
            <person name="Smith C."/>
            <person name="Sougnez C."/>
            <person name="Spencer B."/>
            <person name="Stalker J."/>
            <person name="Stange-thomann N."/>
            <person name="Stavropoulos S."/>
            <person name="Stetson K."/>
            <person name="Stone C."/>
            <person name="Stone S."/>
            <person name="Stubbs M."/>
            <person name="Talamas J."/>
            <person name="Tchuinga P."/>
            <person name="Tenzing P."/>
            <person name="Tesfaye S."/>
            <person name="Theodore J."/>
            <person name="Thoulutsang Y."/>
            <person name="Topham K."/>
            <person name="Towey S."/>
            <person name="Tsamla T."/>
            <person name="Tsomo N."/>
            <person name="Vallee D."/>
            <person name="Vassiliev H."/>
            <person name="Venkataraman V."/>
            <person name="Vinson J."/>
            <person name="Vo A."/>
            <person name="Wade C."/>
            <person name="Wang S."/>
            <person name="Wangchuk T."/>
            <person name="Wangdi T."/>
            <person name="Whittaker C."/>
            <person name="Wilkinson J."/>
            <person name="Wu Y."/>
            <person name="Wyman D."/>
            <person name="Yadav S."/>
            <person name="Yang S."/>
            <person name="Yang X."/>
            <person name="Yeager S."/>
            <person name="Yee E."/>
            <person name="Young G."/>
            <person name="Zainoun J."/>
            <person name="Zembeck L."/>
            <person name="Zimmer A."/>
            <person name="Zody M."/>
            <person name="Lander E."/>
        </authorList>
    </citation>
    <scope>NUCLEOTIDE SEQUENCE [LARGE SCALE GENOMIC DNA]</scope>
</reference>
<dbReference type="PROSITE" id="PS51670">
    <property type="entry name" value="SHKT"/>
    <property type="match status" value="1"/>
</dbReference>
<dbReference type="GO" id="GO:0005509">
    <property type="term" value="F:calcium ion binding"/>
    <property type="evidence" value="ECO:0007669"/>
    <property type="project" value="InterPro"/>
</dbReference>
<reference evidence="12" key="3">
    <citation type="submission" date="2025-09" db="UniProtKB">
        <authorList>
            <consortium name="Ensembl"/>
        </authorList>
    </citation>
    <scope>IDENTIFICATION</scope>
</reference>
<keyword evidence="3" id="KW-0732">Signal</keyword>
<reference evidence="12" key="2">
    <citation type="submission" date="2025-08" db="UniProtKB">
        <authorList>
            <consortium name="Ensembl"/>
        </authorList>
    </citation>
    <scope>IDENTIFICATION</scope>
</reference>
<dbReference type="FunFam" id="2.40.10.10:FF:000006">
    <property type="entry name" value="Serine proteinase stubble"/>
    <property type="match status" value="1"/>
</dbReference>
<dbReference type="FunFam" id="2.10.25.10:FF:000037">
    <property type="entry name" value="Signal peptide, CUB domain and EGF-like domain-containing 2"/>
    <property type="match status" value="1"/>
</dbReference>
<dbReference type="InterPro" id="IPR043504">
    <property type="entry name" value="Peptidase_S1_PA_chymotrypsin"/>
</dbReference>
<dbReference type="eggNOG" id="KOG3627">
    <property type="taxonomic scope" value="Eukaryota"/>
</dbReference>
<evidence type="ECO:0000256" key="5">
    <source>
        <dbReference type="ARBA" id="ARBA00022801"/>
    </source>
</evidence>
<dbReference type="GeneTree" id="ENSGT00940000164655"/>
<dbReference type="Pfam" id="PF00089">
    <property type="entry name" value="Trypsin"/>
    <property type="match status" value="1"/>
</dbReference>
<dbReference type="InterPro" id="IPR003582">
    <property type="entry name" value="ShKT_dom"/>
</dbReference>
<dbReference type="eggNOG" id="KOG1217">
    <property type="taxonomic scope" value="Eukaryota"/>
</dbReference>
<evidence type="ECO:0000313" key="12">
    <source>
        <dbReference type="Ensembl" id="ENSCSAVP00000005587.1"/>
    </source>
</evidence>
<evidence type="ECO:0000256" key="6">
    <source>
        <dbReference type="ARBA" id="ARBA00022825"/>
    </source>
</evidence>
<dbReference type="SUPFAM" id="SSF57196">
    <property type="entry name" value="EGF/Laminin"/>
    <property type="match status" value="1"/>
</dbReference>
<dbReference type="MEROPS" id="S01.308"/>
<dbReference type="OMA" id="QKDWAEA"/>
<dbReference type="Gene3D" id="1.10.10.1940">
    <property type="match status" value="1"/>
</dbReference>
<dbReference type="Proteomes" id="UP000007875">
    <property type="component" value="Unassembled WGS sequence"/>
</dbReference>
<feature type="domain" description="Peptidase S1" evidence="10">
    <location>
        <begin position="124"/>
        <end position="362"/>
    </location>
</feature>